<evidence type="ECO:0000256" key="1">
    <source>
        <dbReference type="ARBA" id="ARBA00001946"/>
    </source>
</evidence>
<reference evidence="5" key="2">
    <citation type="submission" date="2019-05" db="EMBL/GenBank/DDBJ databases">
        <authorList>
            <person name="Shi L."/>
            <person name="Feng J."/>
            <person name="Zhang D."/>
            <person name="Zhou D."/>
        </authorList>
    </citation>
    <scope>NUCLEOTIDE SEQUENCE</scope>
    <source>
        <strain evidence="5">505108</strain>
        <plasmid evidence="5">p505108-T6SS</plasmid>
    </source>
</reference>
<keyword evidence="5" id="KW-0614">Plasmid</keyword>
<dbReference type="PANTHER" id="PTHR43046:SF12">
    <property type="entry name" value="GDP-MANNOSE MANNOSYL HYDROLASE"/>
    <property type="match status" value="1"/>
</dbReference>
<evidence type="ECO:0000256" key="3">
    <source>
        <dbReference type="ARBA" id="ARBA00022842"/>
    </source>
</evidence>
<dbReference type="InterPro" id="IPR020084">
    <property type="entry name" value="NUDIX_hydrolase_CS"/>
</dbReference>
<evidence type="ECO:0000313" key="5">
    <source>
        <dbReference type="EMBL" id="ASR82173.1"/>
    </source>
</evidence>
<sequence length="147" mass="16854">MRTRPASRLLIMSPDHRLLLFRFTHRDDALAGRTYWATPGGGVEDGESFQEAAIRELREETGIVRTSSGPEVARRTFTMLLPNGETVLADERFFIIHVDHEETDFSGWTASEKRIIHDNRWWSAEALTNTTDTIYPRELLLQVMAAH</sequence>
<dbReference type="PRINTS" id="PR00502">
    <property type="entry name" value="NUDIXFAMILY"/>
</dbReference>
<dbReference type="Pfam" id="PF00293">
    <property type="entry name" value="NUDIX"/>
    <property type="match status" value="1"/>
</dbReference>
<comment type="cofactor">
    <cofactor evidence="1">
        <name>Mg(2+)</name>
        <dbReference type="ChEBI" id="CHEBI:18420"/>
    </cofactor>
</comment>
<dbReference type="RefSeq" id="WP_071818052.1">
    <property type="nucleotide sequence ID" value="NZ_CABMLV010000002.1"/>
</dbReference>
<protein>
    <submittedName>
        <fullName evidence="5">DNA mismatch repair protein MutT</fullName>
    </submittedName>
</protein>
<dbReference type="PANTHER" id="PTHR43046">
    <property type="entry name" value="GDP-MANNOSE MANNOSYL HYDROLASE"/>
    <property type="match status" value="1"/>
</dbReference>
<dbReference type="SUPFAM" id="SSF55811">
    <property type="entry name" value="Nudix"/>
    <property type="match status" value="1"/>
</dbReference>
<organism evidence="5">
    <name type="scientific">Cronobacter sakazakii</name>
    <name type="common">Enterobacter sakazakii</name>
    <dbReference type="NCBI Taxonomy" id="28141"/>
    <lineage>
        <taxon>Bacteria</taxon>
        <taxon>Pseudomonadati</taxon>
        <taxon>Pseudomonadota</taxon>
        <taxon>Gammaproteobacteria</taxon>
        <taxon>Enterobacterales</taxon>
        <taxon>Enterobacteriaceae</taxon>
        <taxon>Cronobacter</taxon>
    </lineage>
</organism>
<dbReference type="GO" id="GO:0016787">
    <property type="term" value="F:hydrolase activity"/>
    <property type="evidence" value="ECO:0007669"/>
    <property type="project" value="UniProtKB-KW"/>
</dbReference>
<geneLocation type="plasmid" evidence="5">
    <name>p505108-T6SS</name>
</geneLocation>
<dbReference type="InterPro" id="IPR015797">
    <property type="entry name" value="NUDIX_hydrolase-like_dom_sf"/>
</dbReference>
<dbReference type="PROSITE" id="PS51462">
    <property type="entry name" value="NUDIX"/>
    <property type="match status" value="1"/>
</dbReference>
<dbReference type="InterPro" id="IPR020476">
    <property type="entry name" value="Nudix_hydrolase"/>
</dbReference>
<evidence type="ECO:0000256" key="4">
    <source>
        <dbReference type="RuleBase" id="RU003476"/>
    </source>
</evidence>
<comment type="similarity">
    <text evidence="4">Belongs to the Nudix hydrolase family.</text>
</comment>
<dbReference type="CDD" id="cd04685">
    <property type="entry name" value="NUDIX_Hydrolase"/>
    <property type="match status" value="1"/>
</dbReference>
<name>A0A222ZDW2_CROSK</name>
<dbReference type="Gene3D" id="3.90.79.10">
    <property type="entry name" value="Nucleoside Triphosphate Pyrophosphohydrolase"/>
    <property type="match status" value="1"/>
</dbReference>
<proteinExistence type="inferred from homology"/>
<evidence type="ECO:0000256" key="2">
    <source>
        <dbReference type="ARBA" id="ARBA00022801"/>
    </source>
</evidence>
<gene>
    <name evidence="5" type="primary">mutT</name>
</gene>
<dbReference type="AlphaFoldDB" id="A0A222ZDW2"/>
<accession>A0A222ZDW2</accession>
<dbReference type="InterPro" id="IPR000086">
    <property type="entry name" value="NUDIX_hydrolase_dom"/>
</dbReference>
<reference evidence="5" key="1">
    <citation type="journal article" date="2018" name="Virulence">
        <title>Co-occurrence of 3 different resistance plasmids in a multi-drug resistant Cronobacter sakazakii isolate causing neonatal infections.</title>
        <authorList>
            <person name="Shi L."/>
            <person name="Liang Q."/>
            <person name="Zhan Z."/>
            <person name="Feng J."/>
            <person name="Zhao Y."/>
            <person name="Chen Y."/>
            <person name="Huang M."/>
            <person name="Tong Y."/>
            <person name="Wu W."/>
            <person name="Chen W."/>
            <person name="Li X."/>
            <person name="Yin Z."/>
            <person name="Wang J."/>
            <person name="Zhou D."/>
        </authorList>
    </citation>
    <scope>NUCLEOTIDE SEQUENCE</scope>
    <source>
        <strain evidence="5">505108</strain>
        <plasmid evidence="5">p505108-T6SS</plasmid>
    </source>
</reference>
<keyword evidence="2 4" id="KW-0378">Hydrolase</keyword>
<dbReference type="PROSITE" id="PS00893">
    <property type="entry name" value="NUDIX_BOX"/>
    <property type="match status" value="1"/>
</dbReference>
<dbReference type="EMBL" id="KY978630">
    <property type="protein sequence ID" value="ASR82173.1"/>
    <property type="molecule type" value="Genomic_DNA"/>
</dbReference>
<keyword evidence="3" id="KW-0460">Magnesium</keyword>